<evidence type="ECO:0000313" key="2">
    <source>
        <dbReference type="EMBL" id="ESQ43024.1"/>
    </source>
</evidence>
<dbReference type="KEGG" id="eus:EUTSA_v10015795mg"/>
<dbReference type="Gramene" id="ESQ43024">
    <property type="protein sequence ID" value="ESQ43024"/>
    <property type="gene ID" value="EUTSA_v10015795mg"/>
</dbReference>
<dbReference type="InterPro" id="IPR005174">
    <property type="entry name" value="KIB1-4_b-propeller"/>
</dbReference>
<organism evidence="2 3">
    <name type="scientific">Eutrema salsugineum</name>
    <name type="common">Saltwater cress</name>
    <name type="synonym">Sisymbrium salsugineum</name>
    <dbReference type="NCBI Taxonomy" id="72664"/>
    <lineage>
        <taxon>Eukaryota</taxon>
        <taxon>Viridiplantae</taxon>
        <taxon>Streptophyta</taxon>
        <taxon>Embryophyta</taxon>
        <taxon>Tracheophyta</taxon>
        <taxon>Spermatophyta</taxon>
        <taxon>Magnoliopsida</taxon>
        <taxon>eudicotyledons</taxon>
        <taxon>Gunneridae</taxon>
        <taxon>Pentapetalae</taxon>
        <taxon>rosids</taxon>
        <taxon>malvids</taxon>
        <taxon>Brassicales</taxon>
        <taxon>Brassicaceae</taxon>
        <taxon>Eutremeae</taxon>
        <taxon>Eutrema</taxon>
    </lineage>
</organism>
<name>V4LH44_EUTSA</name>
<dbReference type="AlphaFoldDB" id="V4LH44"/>
<keyword evidence="3" id="KW-1185">Reference proteome</keyword>
<protein>
    <recommendedName>
        <fullName evidence="1">KIB1-4 beta-propeller domain-containing protein</fullName>
    </recommendedName>
</protein>
<accession>V4LH44</accession>
<sequence>LLQSNTNVRIKNPCFFSSRVMFSKKDDMFRIPGSGGHLIGSWDPYKPSGNPQLQSLRFQNLQKLLPCAHEVMQSCSTTEHLVESKTTGETFLVKIYRKLDEIIDAVSKMQTNCVLTLKLDEKGNAVLMGDIGDLVIFISRNELFCVPASSFPGLVPNHVYISAVDEFSYVHLSRIVILNYI</sequence>
<reference evidence="2 3" key="1">
    <citation type="journal article" date="2013" name="Front. Plant Sci.">
        <title>The Reference Genome of the Halophytic Plant Eutrema salsugineum.</title>
        <authorList>
            <person name="Yang R."/>
            <person name="Jarvis D.E."/>
            <person name="Chen H."/>
            <person name="Beilstein M.A."/>
            <person name="Grimwood J."/>
            <person name="Jenkins J."/>
            <person name="Shu S."/>
            <person name="Prochnik S."/>
            <person name="Xin M."/>
            <person name="Ma C."/>
            <person name="Schmutz J."/>
            <person name="Wing R.A."/>
            <person name="Mitchell-Olds T."/>
            <person name="Schumaker K.S."/>
            <person name="Wang X."/>
        </authorList>
    </citation>
    <scope>NUCLEOTIDE SEQUENCE [LARGE SCALE GENOMIC DNA]</scope>
</reference>
<proteinExistence type="predicted"/>
<evidence type="ECO:0000313" key="3">
    <source>
        <dbReference type="Proteomes" id="UP000030689"/>
    </source>
</evidence>
<dbReference type="OMA" id="PCAHEVM"/>
<dbReference type="EMBL" id="KI517464">
    <property type="protein sequence ID" value="ESQ43024.1"/>
    <property type="molecule type" value="Genomic_DNA"/>
</dbReference>
<dbReference type="Proteomes" id="UP000030689">
    <property type="component" value="Unassembled WGS sequence"/>
</dbReference>
<dbReference type="Pfam" id="PF03478">
    <property type="entry name" value="Beta-prop_KIB1-4"/>
    <property type="match status" value="1"/>
</dbReference>
<feature type="non-terminal residue" evidence="2">
    <location>
        <position position="181"/>
    </location>
</feature>
<feature type="domain" description="KIB1-4 beta-propeller" evidence="1">
    <location>
        <begin position="61"/>
        <end position="165"/>
    </location>
</feature>
<evidence type="ECO:0000259" key="1">
    <source>
        <dbReference type="Pfam" id="PF03478"/>
    </source>
</evidence>
<gene>
    <name evidence="2" type="ORF">EUTSA_v10015795mg</name>
</gene>
<feature type="non-terminal residue" evidence="2">
    <location>
        <position position="1"/>
    </location>
</feature>